<keyword evidence="5 8" id="KW-0547">Nucleotide-binding</keyword>
<feature type="binding site" evidence="8">
    <location>
        <position position="52"/>
    </location>
    <ligand>
        <name>(R)-pantoate</name>
        <dbReference type="ChEBI" id="CHEBI:15980"/>
    </ligand>
</feature>
<comment type="caution">
    <text evidence="9">The sequence shown here is derived from an EMBL/GenBank/DDBJ whole genome shotgun (WGS) entry which is preliminary data.</text>
</comment>
<feature type="binding site" evidence="8">
    <location>
        <position position="168"/>
    </location>
    <ligand>
        <name>ATP</name>
        <dbReference type="ChEBI" id="CHEBI:30616"/>
    </ligand>
</feature>
<dbReference type="AlphaFoldDB" id="A0A0F0CU60"/>
<feature type="binding site" evidence="8">
    <location>
        <begin position="139"/>
        <end position="142"/>
    </location>
    <ligand>
        <name>ATP</name>
        <dbReference type="ChEBI" id="CHEBI:30616"/>
    </ligand>
</feature>
<dbReference type="GO" id="GO:0005829">
    <property type="term" value="C:cytosol"/>
    <property type="evidence" value="ECO:0007669"/>
    <property type="project" value="TreeGrafter"/>
</dbReference>
<dbReference type="GO" id="GO:0004592">
    <property type="term" value="F:pantoate-beta-alanine ligase activity"/>
    <property type="evidence" value="ECO:0007669"/>
    <property type="project" value="UniProtKB-UniRule"/>
</dbReference>
<evidence type="ECO:0000256" key="5">
    <source>
        <dbReference type="ARBA" id="ARBA00022741"/>
    </source>
</evidence>
<dbReference type="Pfam" id="PF02569">
    <property type="entry name" value="Pantoate_ligase"/>
    <property type="match status" value="1"/>
</dbReference>
<comment type="similarity">
    <text evidence="2 8">Belongs to the pantothenate synthetase family.</text>
</comment>
<feature type="binding site" evidence="8">
    <location>
        <begin position="21"/>
        <end position="28"/>
    </location>
    <ligand>
        <name>ATP</name>
        <dbReference type="ChEBI" id="CHEBI:30616"/>
    </ligand>
</feature>
<evidence type="ECO:0000256" key="1">
    <source>
        <dbReference type="ARBA" id="ARBA00004990"/>
    </source>
</evidence>
<dbReference type="PATRIC" id="fig|1609969.3.peg.1120"/>
<feature type="binding site" evidence="8">
    <location>
        <position position="52"/>
    </location>
    <ligand>
        <name>beta-alanine</name>
        <dbReference type="ChEBI" id="CHEBI:57966"/>
    </ligand>
</feature>
<evidence type="ECO:0000313" key="9">
    <source>
        <dbReference type="EMBL" id="KJJ85076.1"/>
    </source>
</evidence>
<dbReference type="SUPFAM" id="SSF52374">
    <property type="entry name" value="Nucleotidylyl transferase"/>
    <property type="match status" value="1"/>
</dbReference>
<dbReference type="InterPro" id="IPR003721">
    <property type="entry name" value="Pantoate_ligase"/>
</dbReference>
<dbReference type="PANTHER" id="PTHR21299:SF1">
    <property type="entry name" value="PANTOATE--BETA-ALANINE LIGASE"/>
    <property type="match status" value="1"/>
</dbReference>
<dbReference type="Gene3D" id="3.40.50.620">
    <property type="entry name" value="HUPs"/>
    <property type="match status" value="1"/>
</dbReference>
<evidence type="ECO:0000256" key="2">
    <source>
        <dbReference type="ARBA" id="ARBA00009256"/>
    </source>
</evidence>
<keyword evidence="10" id="KW-1185">Reference proteome</keyword>
<dbReference type="GO" id="GO:0015940">
    <property type="term" value="P:pantothenate biosynthetic process"/>
    <property type="evidence" value="ECO:0007669"/>
    <property type="project" value="UniProtKB-UniRule"/>
</dbReference>
<comment type="pathway">
    <text evidence="1 8">Cofactor biosynthesis; (R)-pantothenate biosynthesis; (R)-pantothenate from (R)-pantoate and beta-alanine: step 1/1.</text>
</comment>
<dbReference type="EMBL" id="JYNY01000222">
    <property type="protein sequence ID" value="KJJ85076.1"/>
    <property type="molecule type" value="Genomic_DNA"/>
</dbReference>
<organism evidence="9 10">
    <name type="scientific">Candidatus Omnitrophus magneticus</name>
    <dbReference type="NCBI Taxonomy" id="1609969"/>
    <lineage>
        <taxon>Bacteria</taxon>
        <taxon>Pseudomonadati</taxon>
        <taxon>Candidatus Omnitrophota</taxon>
        <taxon>Candidatus Omnitrophus</taxon>
    </lineage>
</organism>
<dbReference type="FunFam" id="3.30.1300.10:FF:000001">
    <property type="entry name" value="Pantothenate synthetase"/>
    <property type="match status" value="1"/>
</dbReference>
<evidence type="ECO:0000256" key="4">
    <source>
        <dbReference type="ARBA" id="ARBA00022655"/>
    </source>
</evidence>
<dbReference type="InterPro" id="IPR014729">
    <property type="entry name" value="Rossmann-like_a/b/a_fold"/>
</dbReference>
<dbReference type="HAMAP" id="MF_00158">
    <property type="entry name" value="PanC"/>
    <property type="match status" value="1"/>
</dbReference>
<dbReference type="PANTHER" id="PTHR21299">
    <property type="entry name" value="CYTIDYLATE KINASE/PANTOATE-BETA-ALANINE LIGASE"/>
    <property type="match status" value="1"/>
</dbReference>
<evidence type="ECO:0000256" key="7">
    <source>
        <dbReference type="ARBA" id="ARBA00048258"/>
    </source>
</evidence>
<evidence type="ECO:0000256" key="6">
    <source>
        <dbReference type="ARBA" id="ARBA00022840"/>
    </source>
</evidence>
<dbReference type="Gene3D" id="3.30.1300.10">
    <property type="entry name" value="Pantoate-beta-alanine ligase, C-terminal domain"/>
    <property type="match status" value="1"/>
</dbReference>
<dbReference type="UniPathway" id="UPA00028">
    <property type="reaction ID" value="UER00005"/>
</dbReference>
<evidence type="ECO:0000313" key="10">
    <source>
        <dbReference type="Proteomes" id="UP000033428"/>
    </source>
</evidence>
<feature type="binding site" evidence="8">
    <location>
        <begin position="176"/>
        <end position="179"/>
    </location>
    <ligand>
        <name>ATP</name>
        <dbReference type="ChEBI" id="CHEBI:30616"/>
    </ligand>
</feature>
<dbReference type="NCBIfam" id="TIGR00125">
    <property type="entry name" value="cyt_tran_rel"/>
    <property type="match status" value="1"/>
</dbReference>
<dbReference type="EC" id="6.3.2.1" evidence="8"/>
<feature type="active site" description="Proton donor" evidence="8">
    <location>
        <position position="28"/>
    </location>
</feature>
<comment type="miscellaneous">
    <text evidence="8">The reaction proceeds by a bi uni uni bi ping pong mechanism.</text>
</comment>
<dbReference type="InterPro" id="IPR042176">
    <property type="entry name" value="Pantoate_ligase_C"/>
</dbReference>
<feature type="binding site" evidence="8">
    <location>
        <position position="145"/>
    </location>
    <ligand>
        <name>(R)-pantoate</name>
        <dbReference type="ChEBI" id="CHEBI:15980"/>
    </ligand>
</feature>
<proteinExistence type="inferred from homology"/>
<keyword evidence="8" id="KW-0963">Cytoplasm</keyword>
<keyword evidence="4 8" id="KW-0566">Pantothenate biosynthesis</keyword>
<protein>
    <recommendedName>
        <fullName evidence="8">Pantothenate synthetase</fullName>
        <shortName evidence="8">PS</shortName>
        <ecNumber evidence="8">6.3.2.1</ecNumber>
    </recommendedName>
    <alternativeName>
        <fullName evidence="8">Pantoate--beta-alanine ligase</fullName>
    </alternativeName>
    <alternativeName>
        <fullName evidence="8">Pantoate-activating enzyme</fullName>
    </alternativeName>
</protein>
<comment type="catalytic activity">
    <reaction evidence="7 8">
        <text>(R)-pantoate + beta-alanine + ATP = (R)-pantothenate + AMP + diphosphate + H(+)</text>
        <dbReference type="Rhea" id="RHEA:10912"/>
        <dbReference type="ChEBI" id="CHEBI:15378"/>
        <dbReference type="ChEBI" id="CHEBI:15980"/>
        <dbReference type="ChEBI" id="CHEBI:29032"/>
        <dbReference type="ChEBI" id="CHEBI:30616"/>
        <dbReference type="ChEBI" id="CHEBI:33019"/>
        <dbReference type="ChEBI" id="CHEBI:57966"/>
        <dbReference type="ChEBI" id="CHEBI:456215"/>
        <dbReference type="EC" id="6.3.2.1"/>
    </reaction>
</comment>
<keyword evidence="3 8" id="KW-0436">Ligase</keyword>
<accession>A0A0F0CU60</accession>
<dbReference type="CDD" id="cd00560">
    <property type="entry name" value="PanC"/>
    <property type="match status" value="1"/>
</dbReference>
<dbReference type="NCBIfam" id="TIGR00018">
    <property type="entry name" value="panC"/>
    <property type="match status" value="1"/>
</dbReference>
<comment type="function">
    <text evidence="8">Catalyzes the condensation of pantoate with beta-alanine in an ATP-dependent reaction via a pantoyl-adenylate intermediate.</text>
</comment>
<evidence type="ECO:0000256" key="3">
    <source>
        <dbReference type="ARBA" id="ARBA00022598"/>
    </source>
</evidence>
<dbReference type="GO" id="GO:0005524">
    <property type="term" value="F:ATP binding"/>
    <property type="evidence" value="ECO:0007669"/>
    <property type="project" value="UniProtKB-KW"/>
</dbReference>
<gene>
    <name evidence="8" type="primary">panC</name>
    <name evidence="9" type="ORF">OMAG_001040</name>
</gene>
<sequence>MKLYSKKARESKKRIGFVPTMGYLHEGHLSLIRSARKENDIVVVSIFVNPTQFGPKEDLSRYPRDIRRDKKMCVSAGVDVIFIPSAEEMYPRDYQIYVNLEGNLSNKLCAKSRPGHFRGVATIVTKLFNIISPSISYFGSKDAQQAIIIKRLIADFNMDTIIKIMPIVREKDGLAMSSRNVYLSPKERKDALGISKALKESSMMIKNGNLNSKEIKFHINSLLNKRDSLKIDYVEIVSAETLESIDKIQKNTLIAIACFAGKTRLIDNLWIH</sequence>
<dbReference type="FunFam" id="3.40.50.620:FF:000013">
    <property type="entry name" value="Pantothenate synthetase"/>
    <property type="match status" value="1"/>
</dbReference>
<dbReference type="Proteomes" id="UP000033428">
    <property type="component" value="Unassembled WGS sequence"/>
</dbReference>
<reference evidence="9 10" key="1">
    <citation type="submission" date="2015-02" db="EMBL/GenBank/DDBJ databases">
        <title>Single-cell genomics of uncultivated deep-branching MTB reveals a conserved set of magnetosome genes.</title>
        <authorList>
            <person name="Kolinko S."/>
            <person name="Richter M."/>
            <person name="Glockner F.O."/>
            <person name="Brachmann A."/>
            <person name="Schuler D."/>
        </authorList>
    </citation>
    <scope>NUCLEOTIDE SEQUENCE [LARGE SCALE GENOMIC DNA]</scope>
    <source>
        <strain evidence="9">SKK-01</strain>
    </source>
</reference>
<name>A0A0F0CU60_9BACT</name>
<comment type="subcellular location">
    <subcellularLocation>
        <location evidence="8">Cytoplasm</location>
    </subcellularLocation>
</comment>
<dbReference type="InterPro" id="IPR004821">
    <property type="entry name" value="Cyt_trans-like"/>
</dbReference>
<comment type="subunit">
    <text evidence="8">Homodimer.</text>
</comment>
<keyword evidence="6 8" id="KW-0067">ATP-binding</keyword>
<evidence type="ECO:0000256" key="8">
    <source>
        <dbReference type="HAMAP-Rule" id="MF_00158"/>
    </source>
</evidence>